<gene>
    <name evidence="18" type="ORF">FHQ18_08690</name>
</gene>
<dbReference type="GO" id="GO:0000155">
    <property type="term" value="F:phosphorelay sensor kinase activity"/>
    <property type="evidence" value="ECO:0007669"/>
    <property type="project" value="InterPro"/>
</dbReference>
<evidence type="ECO:0000256" key="6">
    <source>
        <dbReference type="ARBA" id="ARBA00022679"/>
    </source>
</evidence>
<dbReference type="Proteomes" id="UP000322876">
    <property type="component" value="Unassembled WGS sequence"/>
</dbReference>
<dbReference type="Pfam" id="PF02518">
    <property type="entry name" value="HATPase_c"/>
    <property type="match status" value="1"/>
</dbReference>
<protein>
    <recommendedName>
        <fullName evidence="3">histidine kinase</fullName>
        <ecNumber evidence="3">2.7.13.3</ecNumber>
    </recommendedName>
</protein>
<dbReference type="OrthoDB" id="9770955at2"/>
<evidence type="ECO:0000256" key="5">
    <source>
        <dbReference type="ARBA" id="ARBA00022553"/>
    </source>
</evidence>
<evidence type="ECO:0000256" key="1">
    <source>
        <dbReference type="ARBA" id="ARBA00000085"/>
    </source>
</evidence>
<dbReference type="PANTHER" id="PTHR45528">
    <property type="entry name" value="SENSOR HISTIDINE KINASE CPXA"/>
    <property type="match status" value="1"/>
</dbReference>
<keyword evidence="5" id="KW-0597">Phosphoprotein</keyword>
<evidence type="ECO:0000256" key="4">
    <source>
        <dbReference type="ARBA" id="ARBA00022475"/>
    </source>
</evidence>
<comment type="caution">
    <text evidence="18">The sequence shown here is derived from an EMBL/GenBank/DDBJ whole genome shotgun (WGS) entry which is preliminary data.</text>
</comment>
<dbReference type="FunFam" id="3.30.565.10:FF:000023">
    <property type="entry name" value="PAS domain-containing sensor histidine kinase"/>
    <property type="match status" value="1"/>
</dbReference>
<reference evidence="18 19" key="1">
    <citation type="submission" date="2019-06" db="EMBL/GenBank/DDBJ databases">
        <title>Genomic insights into carbon and energy metabolism of Deferribacter autotrophicus revealed new metabolic traits in the phylum Deferribacteres.</title>
        <authorList>
            <person name="Slobodkin A.I."/>
            <person name="Slobodkina G.B."/>
            <person name="Allioux M."/>
            <person name="Alain K."/>
            <person name="Jebbar M."/>
            <person name="Shadrin V."/>
            <person name="Kublanov I.V."/>
            <person name="Toshchakov S.V."/>
            <person name="Bonch-Osmolovskaya E.A."/>
        </authorList>
    </citation>
    <scope>NUCLEOTIDE SEQUENCE [LARGE SCALE GENOMIC DNA]</scope>
    <source>
        <strain evidence="18 19">SL50</strain>
    </source>
</reference>
<keyword evidence="11 15" id="KW-1133">Transmembrane helix</keyword>
<feature type="transmembrane region" description="Helical" evidence="15">
    <location>
        <begin position="178"/>
        <end position="200"/>
    </location>
</feature>
<dbReference type="RefSeq" id="WP_149266783.1">
    <property type="nucleotide sequence ID" value="NZ_VFJB01000006.1"/>
</dbReference>
<dbReference type="Pfam" id="PF00512">
    <property type="entry name" value="HisKA"/>
    <property type="match status" value="1"/>
</dbReference>
<keyword evidence="8" id="KW-0547">Nucleotide-binding</keyword>
<sequence length="506" mass="59144">MKITAKIIISLNIAILLILAPFYLILWHNQKQLIMKQAKIQAKTLFNMILITRQWVAENRDKIKPVPAVATKELSQYAKRMSNFRFHITSDRLVNPQNKPDEFEKYALKLFKEGKKEVERIEFDKEYGKVYRYMAPLYINQSCIQCHHYQGYKVGELRGGISVFIPLKDIILNLRQQLILFIISGITMYLFLNFILIVLLKRSVLNPLKSLEQATREVEKRNFNIFVDLKTKDEFEDLAKAFNMMIKELKSHENELKYKINQAVGKYAIALEELKKTNENLKKMNQFKSDIIDSLAHEVRTPLTKLISCTDIIQNSQNSAQIERCLEIILRNSRILKDLFDKIILLNKLEYATYDFMDDEVDVENLIEYVLSKFKMEIENKQLKIIKNIDVKTFYSDPTLMEFLLSNLISNAIKYNKENGSIEISTKFEDDYLILSVKDTGIGIPEGETENIFKRFYRISDIKRQYPGSGLGLSIVKRIVDNLNGEIIVKSEKNKYTLFIIKLPIK</sequence>
<accession>A0A5A8F1M4</accession>
<proteinExistence type="predicted"/>
<dbReference type="GO" id="GO:0005524">
    <property type="term" value="F:ATP binding"/>
    <property type="evidence" value="ECO:0007669"/>
    <property type="project" value="UniProtKB-KW"/>
</dbReference>
<dbReference type="InterPro" id="IPR021796">
    <property type="entry name" value="Tll0287-like_dom"/>
</dbReference>
<evidence type="ECO:0000259" key="17">
    <source>
        <dbReference type="PROSITE" id="PS50885"/>
    </source>
</evidence>
<comment type="catalytic activity">
    <reaction evidence="1">
        <text>ATP + protein L-histidine = ADP + protein N-phospho-L-histidine.</text>
        <dbReference type="EC" id="2.7.13.3"/>
    </reaction>
</comment>
<dbReference type="Pfam" id="PF11845">
    <property type="entry name" value="Tll0287-like"/>
    <property type="match status" value="1"/>
</dbReference>
<evidence type="ECO:0000313" key="19">
    <source>
        <dbReference type="Proteomes" id="UP000322876"/>
    </source>
</evidence>
<organism evidence="18 19">
    <name type="scientific">Deferribacter autotrophicus</name>
    <dbReference type="NCBI Taxonomy" id="500465"/>
    <lineage>
        <taxon>Bacteria</taxon>
        <taxon>Pseudomonadati</taxon>
        <taxon>Deferribacterota</taxon>
        <taxon>Deferribacteres</taxon>
        <taxon>Deferribacterales</taxon>
        <taxon>Deferribacteraceae</taxon>
        <taxon>Deferribacter</taxon>
    </lineage>
</organism>
<dbReference type="SUPFAM" id="SSF47384">
    <property type="entry name" value="Homodimeric domain of signal transducing histidine kinase"/>
    <property type="match status" value="1"/>
</dbReference>
<comment type="subcellular location">
    <subcellularLocation>
        <location evidence="2">Cell membrane</location>
        <topology evidence="2">Multi-pass membrane protein</topology>
    </subcellularLocation>
</comment>
<evidence type="ECO:0000313" key="18">
    <source>
        <dbReference type="EMBL" id="KAA0257810.1"/>
    </source>
</evidence>
<evidence type="ECO:0000256" key="9">
    <source>
        <dbReference type="ARBA" id="ARBA00022777"/>
    </source>
</evidence>
<dbReference type="InterPro" id="IPR036097">
    <property type="entry name" value="HisK_dim/P_sf"/>
</dbReference>
<keyword evidence="19" id="KW-1185">Reference proteome</keyword>
<evidence type="ECO:0000256" key="15">
    <source>
        <dbReference type="SAM" id="Phobius"/>
    </source>
</evidence>
<dbReference type="PROSITE" id="PS50109">
    <property type="entry name" value="HIS_KIN"/>
    <property type="match status" value="1"/>
</dbReference>
<dbReference type="CDD" id="cd00082">
    <property type="entry name" value="HisKA"/>
    <property type="match status" value="1"/>
</dbReference>
<dbReference type="PRINTS" id="PR00344">
    <property type="entry name" value="BCTRLSENSOR"/>
</dbReference>
<evidence type="ECO:0000256" key="8">
    <source>
        <dbReference type="ARBA" id="ARBA00022741"/>
    </source>
</evidence>
<keyword evidence="10" id="KW-0067">ATP-binding</keyword>
<dbReference type="InterPro" id="IPR003661">
    <property type="entry name" value="HisK_dim/P_dom"/>
</dbReference>
<evidence type="ECO:0000256" key="11">
    <source>
        <dbReference type="ARBA" id="ARBA00022989"/>
    </source>
</evidence>
<feature type="domain" description="Histidine kinase" evidence="16">
    <location>
        <begin position="294"/>
        <end position="506"/>
    </location>
</feature>
<dbReference type="SUPFAM" id="SSF158472">
    <property type="entry name" value="HAMP domain-like"/>
    <property type="match status" value="1"/>
</dbReference>
<keyword evidence="4" id="KW-1003">Cell membrane</keyword>
<dbReference type="AlphaFoldDB" id="A0A5A8F1M4"/>
<keyword evidence="6" id="KW-0808">Transferase</keyword>
<dbReference type="InterPro" id="IPR003594">
    <property type="entry name" value="HATPase_dom"/>
</dbReference>
<evidence type="ECO:0000256" key="14">
    <source>
        <dbReference type="SAM" id="Coils"/>
    </source>
</evidence>
<keyword evidence="13 15" id="KW-0472">Membrane</keyword>
<dbReference type="CDD" id="cd00075">
    <property type="entry name" value="HATPase"/>
    <property type="match status" value="1"/>
</dbReference>
<dbReference type="Gene3D" id="1.10.287.130">
    <property type="match status" value="1"/>
</dbReference>
<dbReference type="Pfam" id="PF00672">
    <property type="entry name" value="HAMP"/>
    <property type="match status" value="1"/>
</dbReference>
<dbReference type="GO" id="GO:0005886">
    <property type="term" value="C:plasma membrane"/>
    <property type="evidence" value="ECO:0007669"/>
    <property type="project" value="UniProtKB-SubCell"/>
</dbReference>
<dbReference type="Gene3D" id="3.30.565.10">
    <property type="entry name" value="Histidine kinase-like ATPase, C-terminal domain"/>
    <property type="match status" value="1"/>
</dbReference>
<feature type="transmembrane region" description="Helical" evidence="15">
    <location>
        <begin position="6"/>
        <end position="26"/>
    </location>
</feature>
<dbReference type="PROSITE" id="PS50885">
    <property type="entry name" value="HAMP"/>
    <property type="match status" value="1"/>
</dbReference>
<evidence type="ECO:0000256" key="3">
    <source>
        <dbReference type="ARBA" id="ARBA00012438"/>
    </source>
</evidence>
<dbReference type="CDD" id="cd06225">
    <property type="entry name" value="HAMP"/>
    <property type="match status" value="1"/>
</dbReference>
<dbReference type="EMBL" id="VFJB01000006">
    <property type="protein sequence ID" value="KAA0257810.1"/>
    <property type="molecule type" value="Genomic_DNA"/>
</dbReference>
<keyword evidence="12" id="KW-0902">Two-component regulatory system</keyword>
<keyword evidence="14" id="KW-0175">Coiled coil</keyword>
<keyword evidence="7 15" id="KW-0812">Transmembrane</keyword>
<dbReference type="EC" id="2.7.13.3" evidence="3"/>
<feature type="coiled-coil region" evidence="14">
    <location>
        <begin position="264"/>
        <end position="291"/>
    </location>
</feature>
<evidence type="ECO:0000256" key="7">
    <source>
        <dbReference type="ARBA" id="ARBA00022692"/>
    </source>
</evidence>
<dbReference type="SUPFAM" id="SSF55874">
    <property type="entry name" value="ATPase domain of HSP90 chaperone/DNA topoisomerase II/histidine kinase"/>
    <property type="match status" value="1"/>
</dbReference>
<feature type="domain" description="HAMP" evidence="17">
    <location>
        <begin position="202"/>
        <end position="254"/>
    </location>
</feature>
<dbReference type="InterPro" id="IPR036890">
    <property type="entry name" value="HATPase_C_sf"/>
</dbReference>
<evidence type="ECO:0000259" key="16">
    <source>
        <dbReference type="PROSITE" id="PS50109"/>
    </source>
</evidence>
<keyword evidence="9" id="KW-0418">Kinase</keyword>
<dbReference type="SMART" id="SM00388">
    <property type="entry name" value="HisKA"/>
    <property type="match status" value="1"/>
</dbReference>
<dbReference type="InterPro" id="IPR004358">
    <property type="entry name" value="Sig_transdc_His_kin-like_C"/>
</dbReference>
<dbReference type="PANTHER" id="PTHR45528:SF1">
    <property type="entry name" value="SENSOR HISTIDINE KINASE CPXA"/>
    <property type="match status" value="1"/>
</dbReference>
<evidence type="ECO:0000256" key="2">
    <source>
        <dbReference type="ARBA" id="ARBA00004651"/>
    </source>
</evidence>
<dbReference type="SMART" id="SM00387">
    <property type="entry name" value="HATPase_c"/>
    <property type="match status" value="1"/>
</dbReference>
<dbReference type="InterPro" id="IPR005467">
    <property type="entry name" value="His_kinase_dom"/>
</dbReference>
<evidence type="ECO:0000256" key="13">
    <source>
        <dbReference type="ARBA" id="ARBA00023136"/>
    </source>
</evidence>
<evidence type="ECO:0000256" key="10">
    <source>
        <dbReference type="ARBA" id="ARBA00022840"/>
    </source>
</evidence>
<dbReference type="InterPro" id="IPR003660">
    <property type="entry name" value="HAMP_dom"/>
</dbReference>
<dbReference type="InterPro" id="IPR050398">
    <property type="entry name" value="HssS/ArlS-like"/>
</dbReference>
<evidence type="ECO:0000256" key="12">
    <source>
        <dbReference type="ARBA" id="ARBA00023012"/>
    </source>
</evidence>
<dbReference type="SMART" id="SM00304">
    <property type="entry name" value="HAMP"/>
    <property type="match status" value="1"/>
</dbReference>
<dbReference type="Gene3D" id="6.10.340.10">
    <property type="match status" value="1"/>
</dbReference>
<name>A0A5A8F1M4_9BACT</name>